<feature type="compositionally biased region" description="Low complexity" evidence="16">
    <location>
        <begin position="4574"/>
        <end position="4591"/>
    </location>
</feature>
<dbReference type="SMART" id="SM01249">
    <property type="entry name" value="KASH"/>
    <property type="match status" value="1"/>
</dbReference>
<feature type="region of interest" description="Disordered" evidence="16">
    <location>
        <begin position="6753"/>
        <end position="6781"/>
    </location>
</feature>
<dbReference type="SUPFAM" id="SSF47576">
    <property type="entry name" value="Calponin-homology domain, CH-domain"/>
    <property type="match status" value="1"/>
</dbReference>
<reference evidence="19 20" key="1">
    <citation type="journal article" date="2024" name="Genome Biol. Evol.">
        <title>Chromosome-level genome assembly of the viviparous eelpout Zoarces viviparus.</title>
        <authorList>
            <person name="Fuhrmann N."/>
            <person name="Brasseur M.V."/>
            <person name="Bakowski C.E."/>
            <person name="Podsiadlowski L."/>
            <person name="Prost S."/>
            <person name="Krehenwinkel H."/>
            <person name="Mayer C."/>
        </authorList>
    </citation>
    <scope>NUCLEOTIDE SEQUENCE [LARGE SCALE GENOMIC DNA]</scope>
    <source>
        <strain evidence="19">NO-MEL_2022_Ind0_liver</strain>
    </source>
</reference>
<dbReference type="GO" id="GO:0005856">
    <property type="term" value="C:cytoskeleton"/>
    <property type="evidence" value="ECO:0007669"/>
    <property type="project" value="UniProtKB-SubCell"/>
</dbReference>
<dbReference type="InterPro" id="IPR036872">
    <property type="entry name" value="CH_dom_sf"/>
</dbReference>
<feature type="coiled-coil region" evidence="15">
    <location>
        <begin position="2004"/>
        <end position="2079"/>
    </location>
</feature>
<feature type="domain" description="Calponin-homology (CH)" evidence="17">
    <location>
        <begin position="30"/>
        <end position="135"/>
    </location>
</feature>
<evidence type="ECO:0000256" key="12">
    <source>
        <dbReference type="ARBA" id="ARBA00023242"/>
    </source>
</evidence>
<feature type="region of interest" description="Disordered" evidence="16">
    <location>
        <begin position="1659"/>
        <end position="1770"/>
    </location>
</feature>
<evidence type="ECO:0000256" key="6">
    <source>
        <dbReference type="ARBA" id="ARBA00022737"/>
    </source>
</evidence>
<evidence type="ECO:0008006" key="21">
    <source>
        <dbReference type="Google" id="ProtNLM"/>
    </source>
</evidence>
<feature type="region of interest" description="Disordered" evidence="16">
    <location>
        <begin position="2862"/>
        <end position="2890"/>
    </location>
</feature>
<feature type="region of interest" description="Disordered" evidence="16">
    <location>
        <begin position="4574"/>
        <end position="4604"/>
    </location>
</feature>
<evidence type="ECO:0000256" key="8">
    <source>
        <dbReference type="ARBA" id="ARBA00023054"/>
    </source>
</evidence>
<organism evidence="19 20">
    <name type="scientific">Zoarces viviparus</name>
    <name type="common">Viviparous eelpout</name>
    <name type="synonym">Blennius viviparus</name>
    <dbReference type="NCBI Taxonomy" id="48416"/>
    <lineage>
        <taxon>Eukaryota</taxon>
        <taxon>Metazoa</taxon>
        <taxon>Chordata</taxon>
        <taxon>Craniata</taxon>
        <taxon>Vertebrata</taxon>
        <taxon>Euteleostomi</taxon>
        <taxon>Actinopterygii</taxon>
        <taxon>Neopterygii</taxon>
        <taxon>Teleostei</taxon>
        <taxon>Neoteleostei</taxon>
        <taxon>Acanthomorphata</taxon>
        <taxon>Eupercaria</taxon>
        <taxon>Perciformes</taxon>
        <taxon>Cottioidei</taxon>
        <taxon>Zoarcales</taxon>
        <taxon>Zoarcidae</taxon>
        <taxon>Zoarcinae</taxon>
        <taxon>Zoarces</taxon>
    </lineage>
</organism>
<dbReference type="Gene3D" id="1.20.58.60">
    <property type="match status" value="6"/>
</dbReference>
<feature type="region of interest" description="Disordered" evidence="16">
    <location>
        <begin position="6515"/>
        <end position="6564"/>
    </location>
</feature>
<dbReference type="PANTHER" id="PTHR14514:SF7">
    <property type="entry name" value="KASH DOMAIN-CONTAINING PROTEIN"/>
    <property type="match status" value="1"/>
</dbReference>
<feature type="compositionally biased region" description="Low complexity" evidence="16">
    <location>
        <begin position="4523"/>
        <end position="4534"/>
    </location>
</feature>
<feature type="compositionally biased region" description="Basic and acidic residues" evidence="16">
    <location>
        <begin position="1760"/>
        <end position="1770"/>
    </location>
</feature>
<evidence type="ECO:0000259" key="17">
    <source>
        <dbReference type="PROSITE" id="PS50021"/>
    </source>
</evidence>
<dbReference type="GO" id="GO:0003779">
    <property type="term" value="F:actin binding"/>
    <property type="evidence" value="ECO:0007669"/>
    <property type="project" value="UniProtKB-KW"/>
</dbReference>
<evidence type="ECO:0000259" key="18">
    <source>
        <dbReference type="PROSITE" id="PS51049"/>
    </source>
</evidence>
<feature type="region of interest" description="Disordered" evidence="16">
    <location>
        <begin position="4507"/>
        <end position="4548"/>
    </location>
</feature>
<feature type="compositionally biased region" description="Acidic residues" evidence="16">
    <location>
        <begin position="6555"/>
        <end position="6564"/>
    </location>
</feature>
<comment type="caution">
    <text evidence="19">The sequence shown here is derived from an EMBL/GenBank/DDBJ whole genome shotgun (WGS) entry which is preliminary data.</text>
</comment>
<evidence type="ECO:0000256" key="16">
    <source>
        <dbReference type="SAM" id="MobiDB-lite"/>
    </source>
</evidence>
<keyword evidence="3" id="KW-0963">Cytoplasm</keyword>
<evidence type="ECO:0000256" key="4">
    <source>
        <dbReference type="ARBA" id="ARBA00022553"/>
    </source>
</evidence>
<feature type="compositionally biased region" description="Basic and acidic residues" evidence="16">
    <location>
        <begin position="4647"/>
        <end position="4666"/>
    </location>
</feature>
<dbReference type="SMART" id="SM00150">
    <property type="entry name" value="SPEC"/>
    <property type="match status" value="8"/>
</dbReference>
<keyword evidence="8 15" id="KW-0175">Coiled coil</keyword>
<dbReference type="Pfam" id="PF25035">
    <property type="entry name" value="SYNE1"/>
    <property type="match status" value="1"/>
</dbReference>
<comment type="subcellular location">
    <subcellularLocation>
        <location evidence="1">Cytoplasm</location>
        <location evidence="1">Cytoskeleton</location>
    </subcellularLocation>
    <subcellularLocation>
        <location evidence="13">Nucleus outer membrane</location>
        <topology evidence="13">Single-pass type IV membrane protein</topology>
    </subcellularLocation>
</comment>
<feature type="topological domain" description="Perinuclear space" evidence="14">
    <location>
        <begin position="6813"/>
        <end position="6842"/>
    </location>
</feature>
<evidence type="ECO:0000256" key="1">
    <source>
        <dbReference type="ARBA" id="ARBA00004245"/>
    </source>
</evidence>
<protein>
    <recommendedName>
        <fullName evidence="21">Nesprin-2-like</fullName>
    </recommendedName>
</protein>
<keyword evidence="11" id="KW-0206">Cytoskeleton</keyword>
<dbReference type="SMART" id="SM00033">
    <property type="entry name" value="CH"/>
    <property type="match status" value="2"/>
</dbReference>
<comment type="similarity">
    <text evidence="2">Belongs to the nesprin family.</text>
</comment>
<evidence type="ECO:0000256" key="13">
    <source>
        <dbReference type="ARBA" id="ARBA00046312"/>
    </source>
</evidence>
<dbReference type="Gene3D" id="1.10.418.10">
    <property type="entry name" value="Calponin-like domain"/>
    <property type="match status" value="2"/>
</dbReference>
<dbReference type="InterPro" id="IPR012315">
    <property type="entry name" value="KASH"/>
</dbReference>
<dbReference type="InterPro" id="IPR001715">
    <property type="entry name" value="CH_dom"/>
</dbReference>
<feature type="compositionally biased region" description="Low complexity" evidence="16">
    <location>
        <begin position="6596"/>
        <end position="6605"/>
    </location>
</feature>
<dbReference type="InterPro" id="IPR057057">
    <property type="entry name" value="Spectrin_SYNE1"/>
</dbReference>
<feature type="compositionally biased region" description="Polar residues" evidence="16">
    <location>
        <begin position="1239"/>
        <end position="1260"/>
    </location>
</feature>
<evidence type="ECO:0000256" key="10">
    <source>
        <dbReference type="ARBA" id="ARBA00023203"/>
    </source>
</evidence>
<gene>
    <name evidence="19" type="ORF">VZT92_010739</name>
</gene>
<dbReference type="PROSITE" id="PS00019">
    <property type="entry name" value="ACTININ_1"/>
    <property type="match status" value="1"/>
</dbReference>
<sequence>MASGEAEEDDGGIPLDIDNVHMLLQVEHEQIQRRTFTNWINAQLAQRCPPSFVSDLFSDLRDGSQLLDLLEVMSSQPMKRQRGRGVFQQRADIETALNFLKKKSIKLVNINIPDIIDGRPSIILGLIWTIILHCHIEELASTLSYSSCHSSLDSLASLDSWSGSPVPASPAPADRTSPFHRRFRLSAKKALLMWVRDQCRKVGCSISVRNFKSSWRSGEAFLAILCSLRPQLADLSPVQRRSNQENLEEAFHLAERELHIPRLLEPQDVDVTDPDEKSIMTYVAQFLQYSNDMPAPDDHLQLFPLVQPFSLSPVNLPAHFTPAIAVSPLRQVSSSERAREVTSWLQQAYQELSEARTATEESSYAEKYHVFQNLAGSFTEQRRQVMTLLAAARRCPELSREQCALRTAWDRLEKELQRCKVDLDSSLPPPLDSVVVWLQRAEASLTEEGGRAKDHADAAKEARAQQDTQKTFIKEMSHFVNILDTFHNMDDFGNLVVPLEKFNDIKRRSTNIRVTAKYRGIKLEFQESRHTVLDLLGRISAKVLTWKAPYRSQEAVLLLLQDWHETVERHGLLLILMDALQNLKEKANTYTSKAALGEDSRLVTRQVKEAESEAEQVTQAVTAVRGVMERAASAWEAYNKCLTSLQTWLAQKTLPHAQSPPVGTQDMSEWTTCQAKLNEAGNVLIEVTESSTSLALAEQLGKVNMKWAECVKRTKFMLDEAERTCGELQRAESRLEGRLAELYRWSTEAMDRLQHLREKRHGGRSALESATKVLISRGVQLENGVVTEGRDLQDLVARVQKSSPLQHLSTSGTQDRISEAASHCQEILGMFSSLGNVKTAHQTQRQPEAGLFVVAKTKHVDQIGNVMLTQDPNLVSPEISPQQRTRALHAWPKSQHVSTQDGSTIEIQMLPRPLREPIPDIHSPLAQTVKEPEPMIQPQSLSKSHAQASSRSQYDQLLPAFIQTPVEPKCQKSPVLSKHVTSPVPEEEESSAPSQTRTSISRIRVQPNTVQSAKTSQQPPVVVRSEVHSKAQSMARSRLEKARFRLQGRIQQAIELFGGKEISESQAKRKQRALKMLQPAILDEFLGAVEGFGAFCSGPQLQDVTLLSDSVRKQWEDVRREISAFVPILWSKIREGKRSSSVVQCETQTNALHEANDQTDHDSLLQQQAVMDGAASVEVDSLRELCETLTPGRSSCLATDQLKESDGDQEAQPSDTMLPSDCRGQQLRGNTPLRATGVSADTQQSNDLPQKQSVHRPQQDLSPVCGEVIHLQSQDVPTESEDDPTGCGSAKKLKPSLLTKEQLPKARLLHITQSSQQTQAHIEVVVRGNTVETKQEAEWAVIPGSAAPPQEEHSSGQEVLERYRKSCLIFQFHLQKNKQHLEEFISDPVTISTMQSQKKQLQTLKQETEALWFEYERQFTQQPQFSHLMTRADKGDVKGDWEQLTQQWRGQQMCLQSRMTSLENTADLMALITEKLDRIIGESVDISSFTLADPRLVSDLQEMDDRLQSEMRKSTERGTDEKTQGPEATSPLSLCQAFHNSVHHLEQLRRWLAQVQSAAQALDHFLTTVRDVRAEIPTLLANQDPNRQPNEADWEQQTHSWQAAMQQRLQTAAKQSDSVDSTLKAVGMTLTMDGAAVMCQDVVTSLSQQAVNVEKEVMRAKKRKSKEELFPVGRERTSEIRQTNTGDDSTHQGAAREHEYPTPSRTEEEVGLVAKRSRLEGDDDVIKSQREEEHKAQTRTSDGDVLKAEDQRRRSSSSQVKKEEEEKENFAQRRVALLGSLKEIREAAELLRLQEPTLPALQHRTRALTELESRLAGHLAELQHIRDESSQSGIPDVSQTREGEDAWEQATKAVTERLEQCYALTEPLKRFQSIRGELSGTLQRAESIREQASFTGKDNLQRLHTKVQEKKAELNGLRDRIEEVRSVCRRLHTHLSQIPECVTNPIEEELDALMDRWLDISERTGSHLQNLHLGLTLWDGIIQLGAEVESWTANKLAVFAQSPSFQTEEDIRALQNEIVTQEEKMECFHRRVAEIQALLQSKEPPPELQVVETQIRKKVKQLKELVSEAEDVYRQMVAAKGQITARMAERFDSLQKIQDSFLTLSASDITTVLAKLKDLLFELKTQNEQAESLLEDLRVMASVASPDSLQSLSMDGIRLQDEIRNTHQLFSEVEEQTLQALNRLQSDGEHLEQWLQGVEGKAAKEDDLSLLQEEALQQRVRTEAVDQLVSSLRSSTFKQSALLEESSKLLKRYHDFQTNVLRGSAEKQSSLSRDIEVFQTLSKSTRSRVGDLRQTLDFPLGENLGVQSPAEQRLPHARAEANMAAEGEATGNRRSHRLCDGDGLKQDIQGSVQKTEEQWRDLLQSAQSYHRVPETDPDLTSSYLDRRQQASCRLEELQQRSAQLPTSFPWPGSSERRQICHLARQLQDEAESLKLTLTSLAEQRREMAEGTSDAIWKDPSLAELETCCSSLMDELKGVCSSLEEGVCNEEHFGQSLQGCRHKLTSLQERMSACQAQKERSAGLITDAPALEALLQEVTDMEKELLQIVTLKDSITASSTAEAQASLSQQVSSLQSQKRALDGSIRGILALLTENSNQRVQRVKGEITCVQTALKDLAGNLCENSEVLPDISQLKQQWHTIQDCDTRLTELGARVHDLQKTGESSSTRETLPADVTLTVDAVAKDLDSLTSIFLKKKQACAENTANRVGQVINQLQHWRQTAQAELSSPSQAALDEGLWLQQGLREVLTERDLLLNCLGTTLTKKLETSVSDALNESTSVLETLSKCLVSQINPYRCEVELDTDLPGRVVEETFRRQLQKAEGEGSDPESLESKLSKVPKRRVKATLLFEEREWKLPASLEDTEVRKRQRQTQESMEPERTEPGLAPDLPAGEAIGGSPEYYEHKSTMRDVLSEIQSLVESSNIINRTPHVDLNWYLKSSPGESQIRLVRTVHKVLACRYQPAQLDVTAMAKQLQEAEDYRRCVQEQVATLKSMSGARIRDPDALKRVELQWSAALLDASATVQVKAAQLDQAKEYRKRMKITRAFLEVVAEEKDKMSLSTLRSSALQADKLRGLLQTMVQKKDMMEKLLQISSQFSVHLSDAESSGAVLAQLGDVQEEWRLLEGGIKRALQHASSSASQSSLLIKEAEQLKAKLDALRQSNFQSYDSKSALELVCLTTDLKLYNQLYLHLQSQTDALVHFSLGQKEKDELNRSLKELRSLLNVTKSKLDTSTHSCGGIPSAKINKQLQDLIIWAKQAEIHISIGNKSALFPEEARIQIVEMRKFQTDIWFRRSNMQVEVEQMKAGVSDMENEESDQILNAIQDLYKAISDSLDQVLDTMKTNLQEREKLLCQLASIDGWLAETRAERDPCAHVDNVSKADVRMLESELKSHKLAAVEIEGQLKRVDEMADSCGEIAVRSSPGESRYLVNRMSGLWTELVGLLALEKASSWELEELIHELTTSDEELSTIEASLKQISTDLAQQRFPLTQETLSTIAHLKHMLMEHQCQVQGLKHCQEAKRSSLLSIIGELQDQCKALSINAVEQDKYLHLGRQLEESRHLAKEQIQRTEDETISVGERVLLCQSLLVELPLVKTQCQEVADQLEVIAPELEPSELNPEKQKIHRTVETLVSWEHSVTDDIKNLEAKLLLGLHFSSERLALIELFQRTRVELEGVEPVHPDEKAIDIALTRNWIIWRHLESGMRVVEGLGQKEKMNLKNYKELYSLRDATMQECHLRMESLCQARESLKDYEWAAQGAIGFLHNAEATFLSAPGGFLDCTEEQRQTQQALEALEDGFQAHICHLGDLVPQQPCLSRPKTEQLHISILSQLLVGRAILEAQAQLRLESLQRCEVRQQSHRKCHEDVRQRLSGFEAELSECVTEQVTSFDKCIAQQNRATLLMEGLRSLAGKLEELSAGCPVQGCGVGKDGELGALWRRWVSLRRALCLLMAHTDQRGEEWKDIATSMEQCCSFLVSLQAEVPDSSTVSFTREEPLEHLAQAEMHQAWLEQEQQVLASLEHRLEHALSLSSSQQPMSPGPVAKTLVKIQENVRSLKEKNLLVVAAAQAEEKDRQQVQVEIAELEEHMFTLLPSLEACSNPCKQQELRKDLLSSQKAKLKCIMDGVQSRYPEIPANVSRRLQEVQLSLQREQEKLTEKSNPVRQLASQVAELGSGLEKVTVLLERRSPTINEAQNVLKHVWDELDAWHSRLMLLESEVQDLAEEHPDQAHLLMDQLNQPLQLYQNAAQMTEQRTAFLSKIPACLQEFEDILYGGTCWLDEAQSWLSAPCSFPTARGLQNHASSLQLVLDDSQRIRHTLQDFRPVLDDISGVCDISTHQERVNQNDQQVQKMQCKILELLEQLLQAVGGVEEIEAELKTIEMNVPKIREILSSTDDSHVTVMEHLHNRQVILANVQSMRRTLEEMERCKGELHLPRGAKESLLVFSRARLLLQTLDELEQLTHQQAAQLENKIREEKETFKDLGITAVSHIPEEVHQLDRSPQRCSIQQEAFELSNSEEEEDEENRSCHSSSSDTLTSSIPEDPEETLSASDVQSEDIAEIKLLSEVKALESLAGLFSSEVTTSSKSTETTGLLSENPRLHTTESESENVETGLIKMDSIVGERLSHETVTIEPLIAAASRAVEDEFTAGAAKRDSPGSPKHETFVPDPHAKPLQAAAAAEDTTRPIPARPITPFTATRGTDGFIEEEDEHLSSSTAPHQDMDTLNVLKERREVSTSHQSGLVEESHQAQESSEEPISLAGHEEDDKDQLRWSRLNIQISQKLTTLTKMKEEHQIGSEDGGTHEKEPEREPISTGSASAVLQWTHESITMMRQIVSSPGVNEELYEAARTVLLCLDALTDLLLSPGEDDPQLRLLQQECVSTELVTLCEMLSKVESGTKPALLRERPEALRCLTSLQNCLQLVQLVSASSHNQLIAHLGHTYQHQEHASNQLFNLDEFERGRSEMFPTIKNAPSLEQCVLGRHRRESPGVKAKLQQASRSLLQGITRLLELGEECITEGQMSHVHNCSQLQAVLCRHQKLLRVLGSQLAFVQHLFQREPEALECQEDERVQLEVRAKALQQQALEQKVAFQRRIQEWTRWEDDFGRLGGLLDGFEAFISSGEPEGDAVMLAQHRQAACQQTLVQLDDSRAALGLLLDQGKALQTDPEFATRVGHAGGALELRWLGAYRRTEQESRRCSDIQDSQDRFQADFASVSEWLVGANKHQKIWSKLVDTNQEYICNNLIKLLDFSMETEAMSVQRASASREAAKLLHLREADCPGLRAQLAQLKGSWTQLTSDLSAIQDRLQQRLLAAWPPVKLLSDLEDWLKKLEARLNQEKETVIEAKDAAQITDILQHYRELKTGTVNGLLLLDFLCQSGPQPVGPDVRTLRSERTAFADELGAVRLQWLHLQRELESQTREAEEMHYTCADRERRLQSLHSWIEQQKKQLNQWKQPSSQTLAREALLELEAVVSRVKEVSAALQELKPTSVHVEKEEDHPCDIAFSVRTESVCRACVDLSQQMEALRPALLQNVEEWSCFESKLKEVSTHTTRVRCALQHQPLFSLKQAEGHVDLLEQLQEKAIKGEKLWASVDQSYQSLVTTLHRGTAKALDDQMSGERKRWKDVVQEVKNEHMRTGETISLWQEYTRLSDQCSLNMQTLWHQWEELPRSPHLQETKAAVHSAETWLNADEDLLSSVGDVLVACKPLIERLEPPVINVVQSETGLLTREVLLLSKAMSAKKKSLQEDLEQQEVFHTELEALEKQAQSTQHTLLTRFNDADSMKQVLLELCDLFPSLVDVREKSCYVTLNNHETERLHKLGRQWVESMTRTSDMNRELQADRLRSQSFQEKCKRLTSIQKELEEESMLKKPQSFSSLREMLTVHKRLEAEIIIGHQLVQALLCHALQSIETETGKTKSELMAQVSRVRDSWFNSLALAGQRRSLLKEQMGKWRVYHRGSKLLWRLLREVDPLLPPAGPAVCTLHRLRSCADDYQCVRDALGLHSTVYSQTLGAGRHLCETMTEPECQSQLQSELQAIQEAWERTASLLERRSDLVGTAVQKWSQCQDMKTSIASELDELNAMLKQPLPERPQESEGEKHVQETELLLQRVTGGFRELATMKTDLSQYVAAGDSALLEQQLEQLHGQWEELCMKVSLRRQEIADRLNAWSIFNEKNKEFCDWLTQMENKVCHSGELSIQEMVEKLKKDCMEEINLFSENKSHLKQLGEQLLLASDEAKQTQVHGSLQEVNHRWHNLFHQIEARIEETWRLWCKFLDDYSRFEDWLKMAERTAANPNSADVLYTVAKEELKKFEGFQRQVHERLTQLELVNNQYRRLARDNRTDRASQLKAMVHEGNRRWDNLHRRVAAILRRLKYFTGQREEFEGTRESMLVWLTELDLQLTNVEHFSESDVHHNIQQLNSFQKEITLNTERIDGLIVLGEGLIQKSSLQDAALIEEELEELHSYCQEVFSRLVRFHQRLSQPPSIREEPVLSGTTFSMESSLELIGRPWLGRSHGSLPATPTHLLASPLERSGRETPVSVDSLPLEWDHTGDVGGSSSSHEDDEEEEDHEDGITYFSALSEVELTESQEEFVEAPEALRASSLVSSRSMAVHESPRWRSQGDTETQLDSEGHAEAPPTLTSTPLKQGYEFHETLHSLLLWLAHAESRRYAVDISEPATSVQALQLHLSTLTELQKELQGRQTQQASLQALWSQLQPEDEAEETDEAEEKLHVTSSKLKCLLRQVDRDLSSLQQRLGCETASDVQGQSASADPEKGSSTHREKKGSPPPRSFFYRVLRAAFPLHLLLLFLLLLPCLIPQSESDPGCTGANNFARSFYPMLRYTNGPPPT</sequence>
<feature type="region of interest" description="Disordered" evidence="16">
    <location>
        <begin position="4727"/>
        <end position="4761"/>
    </location>
</feature>
<dbReference type="CDD" id="cd00176">
    <property type="entry name" value="SPEC"/>
    <property type="match status" value="2"/>
</dbReference>
<dbReference type="PROSITE" id="PS50021">
    <property type="entry name" value="CH"/>
    <property type="match status" value="2"/>
</dbReference>
<feature type="compositionally biased region" description="Basic and acidic residues" evidence="16">
    <location>
        <begin position="1688"/>
        <end position="1708"/>
    </location>
</feature>
<feature type="compositionally biased region" description="Basic and acidic residues" evidence="16">
    <location>
        <begin position="1506"/>
        <end position="1524"/>
    </location>
</feature>
<proteinExistence type="inferred from homology"/>
<feature type="region of interest" description="Disordered" evidence="16">
    <location>
        <begin position="4782"/>
        <end position="4811"/>
    </location>
</feature>
<dbReference type="Pfam" id="PF25034">
    <property type="entry name" value="Spectrin_SYNE1"/>
    <property type="match status" value="1"/>
</dbReference>
<feature type="coiled-coil region" evidence="15">
    <location>
        <begin position="5315"/>
        <end position="5342"/>
    </location>
</feature>
<feature type="region of interest" description="Disordered" evidence="16">
    <location>
        <begin position="931"/>
        <end position="952"/>
    </location>
</feature>
<dbReference type="InterPro" id="IPR001589">
    <property type="entry name" value="Actinin_actin-bd_CS"/>
</dbReference>
<keyword evidence="7" id="KW-1133">Transmembrane helix</keyword>
<feature type="coiled-coil region" evidence="15">
    <location>
        <begin position="1897"/>
        <end position="1927"/>
    </location>
</feature>
<feature type="domain" description="Calponin-homology (CH)" evidence="17">
    <location>
        <begin position="185"/>
        <end position="291"/>
    </location>
</feature>
<dbReference type="GO" id="GO:0005640">
    <property type="term" value="C:nuclear outer membrane"/>
    <property type="evidence" value="ECO:0007669"/>
    <property type="project" value="UniProtKB-SubCell"/>
</dbReference>
<evidence type="ECO:0000256" key="5">
    <source>
        <dbReference type="ARBA" id="ARBA00022692"/>
    </source>
</evidence>
<accession>A0AAW1F8U7</accession>
<keyword evidence="6" id="KW-0677">Repeat</keyword>
<keyword evidence="4" id="KW-0597">Phosphoprotein</keyword>
<feature type="coiled-coil region" evidence="15">
    <location>
        <begin position="4450"/>
        <end position="4481"/>
    </location>
</feature>
<keyword evidence="12" id="KW-0539">Nucleus</keyword>
<evidence type="ECO:0000256" key="7">
    <source>
        <dbReference type="ARBA" id="ARBA00022989"/>
    </source>
</evidence>
<dbReference type="Pfam" id="PF10541">
    <property type="entry name" value="KASH"/>
    <property type="match status" value="1"/>
</dbReference>
<dbReference type="FunFam" id="1.20.58.60:FF:000157">
    <property type="entry name" value="Nesprin-1 isoform 1"/>
    <property type="match status" value="1"/>
</dbReference>
<feature type="compositionally biased region" description="Polar residues" evidence="16">
    <location>
        <begin position="937"/>
        <end position="952"/>
    </location>
</feature>
<keyword evidence="20" id="KW-1185">Reference proteome</keyword>
<feature type="domain" description="KASH" evidence="18">
    <location>
        <begin position="6783"/>
        <end position="6842"/>
    </location>
</feature>
<dbReference type="EMBL" id="JBCEZU010000089">
    <property type="protein sequence ID" value="KAK9531306.1"/>
    <property type="molecule type" value="Genomic_DNA"/>
</dbReference>
<evidence type="ECO:0000256" key="15">
    <source>
        <dbReference type="SAM" id="Coils"/>
    </source>
</evidence>
<keyword evidence="5 14" id="KW-0812">Transmembrane</keyword>
<keyword evidence="9 14" id="KW-0472">Membrane</keyword>
<feature type="compositionally biased region" description="Basic and acidic residues" evidence="16">
    <location>
        <begin position="1717"/>
        <end position="1753"/>
    </location>
</feature>
<dbReference type="Pfam" id="PF00307">
    <property type="entry name" value="CH"/>
    <property type="match status" value="2"/>
</dbReference>
<feature type="region of interest" description="Disordered" evidence="16">
    <location>
        <begin position="1506"/>
        <end position="1529"/>
    </location>
</feature>
<evidence type="ECO:0000256" key="2">
    <source>
        <dbReference type="ARBA" id="ARBA00008619"/>
    </source>
</evidence>
<feature type="topological domain" description="Cytoplasmic" evidence="14">
    <location>
        <begin position="1"/>
        <end position="6791"/>
    </location>
</feature>
<dbReference type="InterPro" id="IPR056887">
    <property type="entry name" value="SYNE1/2_dom"/>
</dbReference>
<feature type="compositionally biased region" description="Basic and acidic residues" evidence="16">
    <location>
        <begin position="4783"/>
        <end position="4806"/>
    </location>
</feature>
<evidence type="ECO:0000313" key="20">
    <source>
        <dbReference type="Proteomes" id="UP001488805"/>
    </source>
</evidence>
<feature type="compositionally biased region" description="Low complexity" evidence="16">
    <location>
        <begin position="4671"/>
        <end position="4694"/>
    </location>
</feature>
<evidence type="ECO:0000256" key="3">
    <source>
        <dbReference type="ARBA" id="ARBA00022490"/>
    </source>
</evidence>
<feature type="compositionally biased region" description="Basic and acidic residues" evidence="16">
    <location>
        <begin position="1659"/>
        <end position="1679"/>
    </location>
</feature>
<dbReference type="FunFam" id="1.10.418.10:FF:000057">
    <property type="entry name" value="Calmin"/>
    <property type="match status" value="1"/>
</dbReference>
<evidence type="ECO:0000256" key="11">
    <source>
        <dbReference type="ARBA" id="ARBA00023212"/>
    </source>
</evidence>
<feature type="region of interest" description="Disordered" evidence="16">
    <location>
        <begin position="6596"/>
        <end position="6636"/>
    </location>
</feature>
<feature type="region of interest" description="Disordered" evidence="16">
    <location>
        <begin position="1197"/>
        <end position="1260"/>
    </location>
</feature>
<evidence type="ECO:0000256" key="9">
    <source>
        <dbReference type="ARBA" id="ARBA00023136"/>
    </source>
</evidence>
<feature type="compositionally biased region" description="Polar residues" evidence="16">
    <location>
        <begin position="995"/>
        <end position="1019"/>
    </location>
</feature>
<feature type="coiled-coil region" evidence="15">
    <location>
        <begin position="2113"/>
        <end position="2140"/>
    </location>
</feature>
<evidence type="ECO:0000256" key="14">
    <source>
        <dbReference type="PROSITE-ProRule" id="PRU00385"/>
    </source>
</evidence>
<evidence type="ECO:0000313" key="19">
    <source>
        <dbReference type="EMBL" id="KAK9531306.1"/>
    </source>
</evidence>
<feature type="region of interest" description="Disordered" evidence="16">
    <location>
        <begin position="969"/>
        <end position="1023"/>
    </location>
</feature>
<dbReference type="InterPro" id="IPR018159">
    <property type="entry name" value="Spectrin/alpha-actinin"/>
</dbReference>
<feature type="region of interest" description="Disordered" evidence="16">
    <location>
        <begin position="4642"/>
        <end position="4695"/>
    </location>
</feature>
<name>A0AAW1F8U7_ZOAVI</name>
<dbReference type="PANTHER" id="PTHR14514">
    <property type="entry name" value="PKA ANCHORING PROTEIN"/>
    <property type="match status" value="1"/>
</dbReference>
<dbReference type="SUPFAM" id="SSF46966">
    <property type="entry name" value="Spectrin repeat"/>
    <property type="match status" value="10"/>
</dbReference>
<dbReference type="PROSITE" id="PS51049">
    <property type="entry name" value="KASH"/>
    <property type="match status" value="1"/>
</dbReference>
<dbReference type="Proteomes" id="UP001488805">
    <property type="component" value="Unassembled WGS sequence"/>
</dbReference>
<keyword evidence="10" id="KW-0009">Actin-binding</keyword>